<evidence type="ECO:0000256" key="19">
    <source>
        <dbReference type="ARBA" id="ARBA00025833"/>
    </source>
</evidence>
<keyword evidence="7" id="KW-0121">Carboxypeptidase</keyword>
<reference evidence="22 23" key="1">
    <citation type="submission" date="2019-03" db="EMBL/GenBank/DDBJ databases">
        <title>Metabolic potential of uncultured bacteria and archaea associated with petroleum seepage in deep-sea sediments.</title>
        <authorList>
            <person name="Dong X."/>
            <person name="Hubert C."/>
        </authorList>
    </citation>
    <scope>NUCLEOTIDE SEQUENCE [LARGE SCALE GENOMIC DNA]</scope>
    <source>
        <strain evidence="22">E44_bin7</strain>
    </source>
</reference>
<comment type="subunit">
    <text evidence="19">Homodimer. The monomeric form is inactive while the homodimer is active.</text>
</comment>
<evidence type="ECO:0000256" key="3">
    <source>
        <dbReference type="ARBA" id="ARBA00004555"/>
    </source>
</evidence>
<dbReference type="GO" id="GO:0070573">
    <property type="term" value="F:metallodipeptidase activity"/>
    <property type="evidence" value="ECO:0007669"/>
    <property type="project" value="InterPro"/>
</dbReference>
<evidence type="ECO:0000256" key="12">
    <source>
        <dbReference type="ARBA" id="ARBA00022824"/>
    </source>
</evidence>
<keyword evidence="13" id="KW-0862">Zinc</keyword>
<dbReference type="AlphaFoldDB" id="A0A523S2S0"/>
<keyword evidence="15" id="KW-0482">Metalloprotease</keyword>
<dbReference type="Gene3D" id="3.40.630.10">
    <property type="entry name" value="Zn peptidases"/>
    <property type="match status" value="1"/>
</dbReference>
<evidence type="ECO:0000256" key="14">
    <source>
        <dbReference type="ARBA" id="ARBA00023034"/>
    </source>
</evidence>
<evidence type="ECO:0000256" key="9">
    <source>
        <dbReference type="ARBA" id="ARBA00022723"/>
    </source>
</evidence>
<protein>
    <recommendedName>
        <fullName evidence="5">Carboxypeptidase Q</fullName>
    </recommendedName>
    <alternativeName>
        <fullName evidence="20">Plasma glutamate carboxypeptidase</fullName>
    </alternativeName>
</protein>
<dbReference type="GO" id="GO:0004180">
    <property type="term" value="F:carboxypeptidase activity"/>
    <property type="evidence" value="ECO:0007669"/>
    <property type="project" value="UniProtKB-KW"/>
</dbReference>
<dbReference type="GO" id="GO:0005764">
    <property type="term" value="C:lysosome"/>
    <property type="evidence" value="ECO:0007669"/>
    <property type="project" value="UniProtKB-SubCell"/>
</dbReference>
<accession>A0A523S2S0</accession>
<dbReference type="GO" id="GO:0006508">
    <property type="term" value="P:proteolysis"/>
    <property type="evidence" value="ECO:0007669"/>
    <property type="project" value="UniProtKB-KW"/>
</dbReference>
<keyword evidence="12" id="KW-0256">Endoplasmic reticulum</keyword>
<comment type="subcellular location">
    <subcellularLocation>
        <location evidence="1">Endoplasmic reticulum</location>
    </subcellularLocation>
    <subcellularLocation>
        <location evidence="3">Golgi apparatus</location>
    </subcellularLocation>
    <subcellularLocation>
        <location evidence="2">Lysosome</location>
    </subcellularLocation>
    <subcellularLocation>
        <location evidence="4">Secreted</location>
    </subcellularLocation>
</comment>
<keyword evidence="14" id="KW-0333">Golgi apparatus</keyword>
<keyword evidence="9" id="KW-0479">Metal-binding</keyword>
<evidence type="ECO:0000256" key="13">
    <source>
        <dbReference type="ARBA" id="ARBA00022833"/>
    </source>
</evidence>
<proteinExistence type="predicted"/>
<evidence type="ECO:0000256" key="10">
    <source>
        <dbReference type="ARBA" id="ARBA00022729"/>
    </source>
</evidence>
<evidence type="ECO:0000256" key="2">
    <source>
        <dbReference type="ARBA" id="ARBA00004371"/>
    </source>
</evidence>
<sequence>MQVQFHNGIIADEVTRHVEELAALGPRHSTSENERKAISYIEEKLRSTGRLKVHLQKTEPIVNWREIDSRLRVVEPIEQELTCRAILGCSSTPSKGVIAKLVYGGRGFPEDYESLDLAESIVIHDPPHARTLDNRCGEGQPQRDLRRVIQEGSKGLIEYARLPGRFIQAPLLAGREGLSLPAVSITYQDGLFLKELLQEWYAVPNGITAHEKSPVRLWMMVKTETKMANSYNVIATKEGTTLPEEKILLVAHHDNAFGPGACDNASATAVLLEVAKAVSLLPLPKKTIEFVSVTGEEYGQAGSSDYVKGCGGSISNVKACVVLDLVGSGDKYYYITKSLYEGKVIENSSWLNSVLEEVTHSLGFSIEPTILEFASDDGPFIKAGVPTSYICRCISKSWPWLHANEDTPDIIDPNALKVVGEICINTLLTLANSEERMGV</sequence>
<keyword evidence="11 22" id="KW-0378">Hydrolase</keyword>
<keyword evidence="16" id="KW-0865">Zymogen</keyword>
<dbReference type="Gene3D" id="3.50.30.30">
    <property type="match status" value="1"/>
</dbReference>
<evidence type="ECO:0000256" key="17">
    <source>
        <dbReference type="ARBA" id="ARBA00023180"/>
    </source>
</evidence>
<dbReference type="GO" id="GO:0005576">
    <property type="term" value="C:extracellular region"/>
    <property type="evidence" value="ECO:0007669"/>
    <property type="project" value="UniProtKB-SubCell"/>
</dbReference>
<evidence type="ECO:0000256" key="15">
    <source>
        <dbReference type="ARBA" id="ARBA00023049"/>
    </source>
</evidence>
<evidence type="ECO:0000313" key="23">
    <source>
        <dbReference type="Proteomes" id="UP000316360"/>
    </source>
</evidence>
<keyword evidence="6" id="KW-0964">Secreted</keyword>
<evidence type="ECO:0000256" key="4">
    <source>
        <dbReference type="ARBA" id="ARBA00004613"/>
    </source>
</evidence>
<dbReference type="InterPro" id="IPR039866">
    <property type="entry name" value="CPQ"/>
</dbReference>
<dbReference type="Pfam" id="PF04389">
    <property type="entry name" value="Peptidase_M28"/>
    <property type="match status" value="1"/>
</dbReference>
<evidence type="ECO:0000256" key="20">
    <source>
        <dbReference type="ARBA" id="ARBA00033328"/>
    </source>
</evidence>
<keyword evidence="18" id="KW-0458">Lysosome</keyword>
<name>A0A523S2S0_UNCAE</name>
<dbReference type="SUPFAM" id="SSF53187">
    <property type="entry name" value="Zn-dependent exopeptidases"/>
    <property type="match status" value="1"/>
</dbReference>
<feature type="domain" description="Peptidase M28" evidence="21">
    <location>
        <begin position="232"/>
        <end position="425"/>
    </location>
</feature>
<evidence type="ECO:0000256" key="18">
    <source>
        <dbReference type="ARBA" id="ARBA00023228"/>
    </source>
</evidence>
<evidence type="ECO:0000313" key="22">
    <source>
        <dbReference type="EMBL" id="TET12340.1"/>
    </source>
</evidence>
<dbReference type="PANTHER" id="PTHR12053">
    <property type="entry name" value="PROTEASE FAMILY M28 PLASMA GLUTAMATE CARBOXYPEPTIDASE-RELATED"/>
    <property type="match status" value="1"/>
</dbReference>
<comment type="caution">
    <text evidence="22">The sequence shown here is derived from an EMBL/GenBank/DDBJ whole genome shotgun (WGS) entry which is preliminary data.</text>
</comment>
<keyword evidence="10" id="KW-0732">Signal</keyword>
<organism evidence="22 23">
    <name type="scientific">Aerophobetes bacterium</name>
    <dbReference type="NCBI Taxonomy" id="2030807"/>
    <lineage>
        <taxon>Bacteria</taxon>
        <taxon>Candidatus Aerophobota</taxon>
    </lineage>
</organism>
<keyword evidence="8" id="KW-0645">Protease</keyword>
<evidence type="ECO:0000256" key="6">
    <source>
        <dbReference type="ARBA" id="ARBA00022525"/>
    </source>
</evidence>
<dbReference type="EMBL" id="SOKJ01000094">
    <property type="protein sequence ID" value="TET12340.1"/>
    <property type="molecule type" value="Genomic_DNA"/>
</dbReference>
<dbReference type="GO" id="GO:0046872">
    <property type="term" value="F:metal ion binding"/>
    <property type="evidence" value="ECO:0007669"/>
    <property type="project" value="UniProtKB-KW"/>
</dbReference>
<dbReference type="PANTHER" id="PTHR12053:SF3">
    <property type="entry name" value="CARBOXYPEPTIDASE Q"/>
    <property type="match status" value="1"/>
</dbReference>
<evidence type="ECO:0000256" key="16">
    <source>
        <dbReference type="ARBA" id="ARBA00023145"/>
    </source>
</evidence>
<dbReference type="SUPFAM" id="SSF52025">
    <property type="entry name" value="PA domain"/>
    <property type="match status" value="1"/>
</dbReference>
<dbReference type="Proteomes" id="UP000316360">
    <property type="component" value="Unassembled WGS sequence"/>
</dbReference>
<evidence type="ECO:0000259" key="21">
    <source>
        <dbReference type="Pfam" id="PF04389"/>
    </source>
</evidence>
<dbReference type="InterPro" id="IPR046450">
    <property type="entry name" value="PA_dom_sf"/>
</dbReference>
<gene>
    <name evidence="22" type="ORF">E3J84_01820</name>
</gene>
<keyword evidence="17" id="KW-0325">Glycoprotein</keyword>
<evidence type="ECO:0000256" key="5">
    <source>
        <dbReference type="ARBA" id="ARBA00014116"/>
    </source>
</evidence>
<evidence type="ECO:0000256" key="1">
    <source>
        <dbReference type="ARBA" id="ARBA00004240"/>
    </source>
</evidence>
<evidence type="ECO:0000256" key="7">
    <source>
        <dbReference type="ARBA" id="ARBA00022645"/>
    </source>
</evidence>
<dbReference type="InterPro" id="IPR007484">
    <property type="entry name" value="Peptidase_M28"/>
</dbReference>
<evidence type="ECO:0000256" key="11">
    <source>
        <dbReference type="ARBA" id="ARBA00022801"/>
    </source>
</evidence>
<evidence type="ECO:0000256" key="8">
    <source>
        <dbReference type="ARBA" id="ARBA00022670"/>
    </source>
</evidence>